<comment type="caution">
    <text evidence="2">The sequence shown here is derived from an EMBL/GenBank/DDBJ whole genome shotgun (WGS) entry which is preliminary data.</text>
</comment>
<keyword evidence="3" id="KW-1185">Reference proteome</keyword>
<dbReference type="EMBL" id="JAVRRG010000043">
    <property type="protein sequence ID" value="KAK5093450.1"/>
    <property type="molecule type" value="Genomic_DNA"/>
</dbReference>
<evidence type="ECO:0000313" key="3">
    <source>
        <dbReference type="Proteomes" id="UP001345013"/>
    </source>
</evidence>
<protein>
    <submittedName>
        <fullName evidence="2">Uncharacterized protein</fullName>
    </submittedName>
</protein>
<reference evidence="2 3" key="1">
    <citation type="submission" date="2023-08" db="EMBL/GenBank/DDBJ databases">
        <title>Black Yeasts Isolated from many extreme environments.</title>
        <authorList>
            <person name="Coleine C."/>
            <person name="Stajich J.E."/>
            <person name="Selbmann L."/>
        </authorList>
    </citation>
    <scope>NUCLEOTIDE SEQUENCE [LARGE SCALE GENOMIC DNA]</scope>
    <source>
        <strain evidence="2 3">CCFEE 5885</strain>
    </source>
</reference>
<proteinExistence type="predicted"/>
<dbReference type="Proteomes" id="UP001345013">
    <property type="component" value="Unassembled WGS sequence"/>
</dbReference>
<feature type="region of interest" description="Disordered" evidence="1">
    <location>
        <begin position="1"/>
        <end position="64"/>
    </location>
</feature>
<organism evidence="2 3">
    <name type="scientific">Lithohypha guttulata</name>
    <dbReference type="NCBI Taxonomy" id="1690604"/>
    <lineage>
        <taxon>Eukaryota</taxon>
        <taxon>Fungi</taxon>
        <taxon>Dikarya</taxon>
        <taxon>Ascomycota</taxon>
        <taxon>Pezizomycotina</taxon>
        <taxon>Eurotiomycetes</taxon>
        <taxon>Chaetothyriomycetidae</taxon>
        <taxon>Chaetothyriales</taxon>
        <taxon>Trichomeriaceae</taxon>
        <taxon>Lithohypha</taxon>
    </lineage>
</organism>
<gene>
    <name evidence="2" type="ORF">LTR24_004303</name>
</gene>
<name>A0ABR0KCG2_9EURO</name>
<sequence>MRHFPSPRALTTHGGASPRWEHRAHVAHATQSPRAASHRSFTGFYPRRPLENASNHDIPPASPLKNVNGGRGVLKRGIRCQEKVLHIYEQLGVSHRRKAGTHDGNSLDTFYRYQIFEDGIWYGF</sequence>
<evidence type="ECO:0000256" key="1">
    <source>
        <dbReference type="SAM" id="MobiDB-lite"/>
    </source>
</evidence>
<evidence type="ECO:0000313" key="2">
    <source>
        <dbReference type="EMBL" id="KAK5093450.1"/>
    </source>
</evidence>
<accession>A0ABR0KCG2</accession>